<dbReference type="EMBL" id="SODP01000005">
    <property type="protein sequence ID" value="TDW54792.1"/>
    <property type="molecule type" value="Genomic_DNA"/>
</dbReference>
<evidence type="ECO:0000259" key="3">
    <source>
        <dbReference type="SMART" id="SM00507"/>
    </source>
</evidence>
<comment type="similarity">
    <text evidence="1">Belongs to the Rv1128c/1148c/1588c/1702c/1945/3466 family.</text>
</comment>
<dbReference type="GO" id="GO:0003676">
    <property type="term" value="F:nucleic acid binding"/>
    <property type="evidence" value="ECO:0007669"/>
    <property type="project" value="InterPro"/>
</dbReference>
<feature type="region of interest" description="Disordered" evidence="2">
    <location>
        <begin position="661"/>
        <end position="736"/>
    </location>
</feature>
<dbReference type="Pfam" id="PF02720">
    <property type="entry name" value="DUF222"/>
    <property type="match status" value="2"/>
</dbReference>
<evidence type="ECO:0000313" key="5">
    <source>
        <dbReference type="Proteomes" id="UP000295146"/>
    </source>
</evidence>
<feature type="region of interest" description="Disordered" evidence="2">
    <location>
        <begin position="541"/>
        <end position="645"/>
    </location>
</feature>
<dbReference type="CDD" id="cd00085">
    <property type="entry name" value="HNHc"/>
    <property type="match status" value="1"/>
</dbReference>
<gene>
    <name evidence="4" type="ORF">EV653_8114</name>
</gene>
<name>A0A4R8BJT8_9ACTN</name>
<feature type="compositionally biased region" description="Gly residues" evidence="2">
    <location>
        <begin position="387"/>
        <end position="397"/>
    </location>
</feature>
<feature type="compositionally biased region" description="Polar residues" evidence="2">
    <location>
        <begin position="305"/>
        <end position="325"/>
    </location>
</feature>
<comment type="caution">
    <text evidence="4">The sequence shown here is derived from an EMBL/GenBank/DDBJ whole genome shotgun (WGS) entry which is preliminary data.</text>
</comment>
<dbReference type="SMART" id="SM00507">
    <property type="entry name" value="HNHc"/>
    <property type="match status" value="1"/>
</dbReference>
<protein>
    <submittedName>
        <fullName evidence="4">HNH endonuclease</fullName>
    </submittedName>
</protein>
<dbReference type="Proteomes" id="UP000295146">
    <property type="component" value="Unassembled WGS sequence"/>
</dbReference>
<feature type="compositionally biased region" description="Pro residues" evidence="2">
    <location>
        <begin position="546"/>
        <end position="559"/>
    </location>
</feature>
<feature type="domain" description="HNH nuclease" evidence="3">
    <location>
        <begin position="472"/>
        <end position="522"/>
    </location>
</feature>
<feature type="region of interest" description="Disordered" evidence="2">
    <location>
        <begin position="254"/>
        <end position="397"/>
    </location>
</feature>
<organism evidence="4 5">
    <name type="scientific">Kribbella pratensis</name>
    <dbReference type="NCBI Taxonomy" id="2512112"/>
    <lineage>
        <taxon>Bacteria</taxon>
        <taxon>Bacillati</taxon>
        <taxon>Actinomycetota</taxon>
        <taxon>Actinomycetes</taxon>
        <taxon>Propionibacteriales</taxon>
        <taxon>Kribbellaceae</taxon>
        <taxon>Kribbella</taxon>
    </lineage>
</organism>
<dbReference type="GO" id="GO:0004519">
    <property type="term" value="F:endonuclease activity"/>
    <property type="evidence" value="ECO:0007669"/>
    <property type="project" value="UniProtKB-KW"/>
</dbReference>
<keyword evidence="4" id="KW-0540">Nuclease</keyword>
<sequence length="736" mass="78242">MAVSRVIGMELLGERPAWSMSGAEVLSTLDRLDADLARRETYRLQLIARMDVLEHAQEIGAHNTAQLLEFRYRLDRSRALRDVRLARSLAKYDAVSAALPDPHADPDSADADVDEPAEVVLRPAQAEAIVSALNQVPSKVPADDVAVAERELIGLARYLSPSELRGAGQRIRDFLDTDGPEPEEHKAFARETLTLTTADRGVKFRGYLANENAELLRSLIHAGARPHKTLDGEPDPRSREKRQADALTTTLTIAATALDAGTPTPRTPRPTHTPSPSADRHHTPRTPGAPSTSDMPGAPGLVSTDIGTCTSGRTDMNDANRTGGRTDTGDANRPSGSTHTSEANPTSGTTHTSDASRASGRTDTSDPNRLSTGASTRDVGVATLDGAGVGRGSDGGGEVPGFGAKANITVTIDLQDLKSAAADAIGDTVYGDGLSAAAIRRLACDAKVIPLVLGTNSEPLDVGRSERLVTRAMRRALNTRDRGCVVCGAPPIQCDAHHLISWIDGGETKISNLALLCRRHHIDLHAGDWTITITNGKVHVSRPTWADPPPHQRPTPTPLNAPAQPHAARRSTTPTDDPSANTSPHHDPANQNHSHPTSTDQSPTKPAPRDSTPPEASPDHMPTGQETNDRLLGEQPSTERSVARAAVASVIRRSALGRELLQRGQSAKQSSTGESSVDEGSTASFREAAYQAIWGETTTPPIDRLTAPAQIPIRDPQSDAPPESGVDPARSRQPIP</sequence>
<feature type="compositionally biased region" description="Polar residues" evidence="2">
    <location>
        <begin position="334"/>
        <end position="375"/>
    </location>
</feature>
<keyword evidence="5" id="KW-1185">Reference proteome</keyword>
<dbReference type="InterPro" id="IPR002711">
    <property type="entry name" value="HNH"/>
</dbReference>
<evidence type="ECO:0000313" key="4">
    <source>
        <dbReference type="EMBL" id="TDW54792.1"/>
    </source>
</evidence>
<proteinExistence type="inferred from homology"/>
<reference evidence="4 5" key="1">
    <citation type="submission" date="2019-03" db="EMBL/GenBank/DDBJ databases">
        <title>Genomic Encyclopedia of Type Strains, Phase III (KMG-III): the genomes of soil and plant-associated and newly described type strains.</title>
        <authorList>
            <person name="Whitman W."/>
        </authorList>
    </citation>
    <scope>NUCLEOTIDE SEQUENCE [LARGE SCALE GENOMIC DNA]</scope>
    <source>
        <strain evidence="4 5">VKM Ac-2573</strain>
    </source>
</reference>
<feature type="compositionally biased region" description="Polar residues" evidence="2">
    <location>
        <begin position="570"/>
        <end position="604"/>
    </location>
</feature>
<dbReference type="AlphaFoldDB" id="A0A4R8BJT8"/>
<keyword evidence="4" id="KW-0378">Hydrolase</keyword>
<dbReference type="GO" id="GO:0008270">
    <property type="term" value="F:zinc ion binding"/>
    <property type="evidence" value="ECO:0007669"/>
    <property type="project" value="InterPro"/>
</dbReference>
<evidence type="ECO:0000256" key="2">
    <source>
        <dbReference type="SAM" id="MobiDB-lite"/>
    </source>
</evidence>
<dbReference type="Gene3D" id="1.10.30.50">
    <property type="match status" value="1"/>
</dbReference>
<evidence type="ECO:0000256" key="1">
    <source>
        <dbReference type="ARBA" id="ARBA00023450"/>
    </source>
</evidence>
<dbReference type="InterPro" id="IPR003870">
    <property type="entry name" value="DUF222"/>
</dbReference>
<keyword evidence="4" id="KW-0255">Endonuclease</keyword>
<accession>A0A4R8BJT8</accession>
<feature type="compositionally biased region" description="Polar residues" evidence="2">
    <location>
        <begin position="663"/>
        <end position="684"/>
    </location>
</feature>
<dbReference type="Pfam" id="PF01844">
    <property type="entry name" value="HNH"/>
    <property type="match status" value="1"/>
</dbReference>
<dbReference type="InterPro" id="IPR003615">
    <property type="entry name" value="HNH_nuc"/>
</dbReference>
<feature type="compositionally biased region" description="Low complexity" evidence="2">
    <location>
        <begin position="254"/>
        <end position="264"/>
    </location>
</feature>